<evidence type="ECO:0000313" key="4">
    <source>
        <dbReference type="Proteomes" id="UP000515159"/>
    </source>
</evidence>
<dbReference type="InterPro" id="IPR011992">
    <property type="entry name" value="EF-hand-dom_pair"/>
</dbReference>
<gene>
    <name evidence="5 6" type="primary">LOC117357363</name>
</gene>
<reference evidence="5 6" key="1">
    <citation type="submission" date="2025-04" db="UniProtKB">
        <authorList>
            <consortium name="RefSeq"/>
        </authorList>
    </citation>
    <scope>IDENTIFICATION</scope>
</reference>
<dbReference type="GeneID" id="117357363"/>
<protein>
    <submittedName>
        <fullName evidence="5 6">EF-hand calcium-binding domain-containing protein 14-like isoform X1</fullName>
    </submittedName>
</protein>
<keyword evidence="1" id="KW-0175">Coiled coil</keyword>
<feature type="transmembrane region" description="Helical" evidence="3">
    <location>
        <begin position="57"/>
        <end position="80"/>
    </location>
</feature>
<dbReference type="Proteomes" id="UP000515159">
    <property type="component" value="Chromosome 1"/>
</dbReference>
<dbReference type="Gene3D" id="1.10.238.10">
    <property type="entry name" value="EF-hand"/>
    <property type="match status" value="1"/>
</dbReference>
<dbReference type="KEGG" id="gsh:117357363"/>
<organism evidence="4 5">
    <name type="scientific">Geotrypetes seraphini</name>
    <name type="common">Gaboon caecilian</name>
    <name type="synonym">Caecilia seraphini</name>
    <dbReference type="NCBI Taxonomy" id="260995"/>
    <lineage>
        <taxon>Eukaryota</taxon>
        <taxon>Metazoa</taxon>
        <taxon>Chordata</taxon>
        <taxon>Craniata</taxon>
        <taxon>Vertebrata</taxon>
        <taxon>Euteleostomi</taxon>
        <taxon>Amphibia</taxon>
        <taxon>Gymnophiona</taxon>
        <taxon>Geotrypetes</taxon>
    </lineage>
</organism>
<evidence type="ECO:0000256" key="1">
    <source>
        <dbReference type="SAM" id="Coils"/>
    </source>
</evidence>
<sequence length="372" mass="42924">MKIMEGNKQEKYVLLNDDSDMEEFDRSQSALMTSQDGKVYVGTTGSRKYASWKQCPWLLHSFLILLLITSQAIMGIFLFLTHGDLEMIKYKQATIFGHETNYSSNVEHNTSSAELRESQWQAWKQQNNEVMSLTPDQYRALKAFRNKNTSLEQRVNALEMRMQFLEVTVSRRTELVDPPASKSRGEEAKNAVDSQIKETEGRLMNLSKAVYSLQRRLEEGLETVFLRLSHLQDELYMISNSSNHKHSKILDSYRTAPNPKEPDSRTPVTDSPMLTSGSRTVWSLTTQQRPAEQQRTTGREGQINIPSIKSHQDFQVFFYGADSDADGFLKYSDIQQVLEHNAPKKEELQRFDENNDHTYSYLELLKAFTFTD</sequence>
<keyword evidence="3" id="KW-1133">Transmembrane helix</keyword>
<proteinExistence type="predicted"/>
<dbReference type="RefSeq" id="XP_033793718.1">
    <property type="nucleotide sequence ID" value="XM_033937827.1"/>
</dbReference>
<keyword evidence="3" id="KW-0812">Transmembrane</keyword>
<dbReference type="RefSeq" id="XP_033793707.1">
    <property type="nucleotide sequence ID" value="XM_033937816.1"/>
</dbReference>
<keyword evidence="4" id="KW-1185">Reference proteome</keyword>
<evidence type="ECO:0000313" key="6">
    <source>
        <dbReference type="RefSeq" id="XP_033793718.1"/>
    </source>
</evidence>
<feature type="region of interest" description="Disordered" evidence="2">
    <location>
        <begin position="253"/>
        <end position="277"/>
    </location>
</feature>
<evidence type="ECO:0000256" key="2">
    <source>
        <dbReference type="SAM" id="MobiDB-lite"/>
    </source>
</evidence>
<feature type="compositionally biased region" description="Polar residues" evidence="2">
    <location>
        <begin position="266"/>
        <end position="277"/>
    </location>
</feature>
<accession>A0A6P8Q0R9</accession>
<name>A0A6P8Q0R9_GEOSA</name>
<dbReference type="AlphaFoldDB" id="A0A6P8Q0R9"/>
<evidence type="ECO:0000256" key="3">
    <source>
        <dbReference type="SAM" id="Phobius"/>
    </source>
</evidence>
<keyword evidence="3" id="KW-0472">Membrane</keyword>
<evidence type="ECO:0000313" key="5">
    <source>
        <dbReference type="RefSeq" id="XP_033793707.1"/>
    </source>
</evidence>
<feature type="coiled-coil region" evidence="1">
    <location>
        <begin position="141"/>
        <end position="168"/>
    </location>
</feature>
<dbReference type="SUPFAM" id="SSF47473">
    <property type="entry name" value="EF-hand"/>
    <property type="match status" value="1"/>
</dbReference>
<dbReference type="OrthoDB" id="9946863at2759"/>